<dbReference type="Pfam" id="PF02817">
    <property type="entry name" value="E3_binding"/>
    <property type="match status" value="1"/>
</dbReference>
<feature type="domain" description="Peripheral subunit-binding (PSBD)" evidence="11">
    <location>
        <begin position="124"/>
        <end position="161"/>
    </location>
</feature>
<dbReference type="InterPro" id="IPR036625">
    <property type="entry name" value="E3-bd_dom_sf"/>
</dbReference>
<dbReference type="OrthoDB" id="9805770at2"/>
<dbReference type="STRING" id="228230.RMCC_0948"/>
<dbReference type="PANTHER" id="PTHR43178:SF2">
    <property type="entry name" value="DIHYDROLIPOYLLYSINE-RESIDUE ACETYLTRANSFERASE COMPONENT OF PYRUVATE DEHYDROGENASE COMPLEX"/>
    <property type="match status" value="1"/>
</dbReference>
<dbReference type="GO" id="GO:0006086">
    <property type="term" value="P:pyruvate decarboxylation to acetyl-CoA"/>
    <property type="evidence" value="ECO:0007669"/>
    <property type="project" value="TreeGrafter"/>
</dbReference>
<dbReference type="SUPFAM" id="SSF52777">
    <property type="entry name" value="CoA-dependent acyltransferases"/>
    <property type="match status" value="1"/>
</dbReference>
<dbReference type="InterPro" id="IPR004167">
    <property type="entry name" value="PSBD"/>
</dbReference>
<dbReference type="GO" id="GO:0005737">
    <property type="term" value="C:cytoplasm"/>
    <property type="evidence" value="ECO:0007669"/>
    <property type="project" value="TreeGrafter"/>
</dbReference>
<comment type="cofactor">
    <cofactor evidence="1 9">
        <name>(R)-lipoate</name>
        <dbReference type="ChEBI" id="CHEBI:83088"/>
    </cofactor>
</comment>
<dbReference type="PANTHER" id="PTHR43178">
    <property type="entry name" value="DIHYDROLIPOAMIDE ACETYLTRANSFERASE COMPONENT OF PYRUVATE DEHYDROGENASE COMPLEX"/>
    <property type="match status" value="1"/>
</dbReference>
<evidence type="ECO:0000259" key="11">
    <source>
        <dbReference type="PROSITE" id="PS51826"/>
    </source>
</evidence>
<reference evidence="13" key="1">
    <citation type="journal article" date="2016" name="Genome Announc.">
        <title>Draft Genome Sequences of Five Rapidly Growing Mycobacterium Species, M. thermoresistibile, M. fortuitum subsp. acetamidolyticum, M. canariasense, M. brisbanense, and M. novocastrense.</title>
        <authorList>
            <person name="Katahira K."/>
            <person name="Ogura Y."/>
            <person name="Gotoh Y."/>
            <person name="Hayashi T."/>
        </authorList>
    </citation>
    <scope>NUCLEOTIDE SEQUENCE [LARGE SCALE GENOMIC DNA]</scope>
    <source>
        <strain evidence="13">JCM15298</strain>
    </source>
</reference>
<comment type="catalytic activity">
    <reaction evidence="8">
        <text>N(6)-[(R)-dihydrolipoyl]-L-lysyl-[protein] + acetyl-CoA = N(6)-[(R)-S(8)-acetyldihydrolipoyl]-L-lysyl-[protein] + CoA</text>
        <dbReference type="Rhea" id="RHEA:17017"/>
        <dbReference type="Rhea" id="RHEA-COMP:10475"/>
        <dbReference type="Rhea" id="RHEA-COMP:10478"/>
        <dbReference type="ChEBI" id="CHEBI:57287"/>
        <dbReference type="ChEBI" id="CHEBI:57288"/>
        <dbReference type="ChEBI" id="CHEBI:83100"/>
        <dbReference type="ChEBI" id="CHEBI:83111"/>
        <dbReference type="EC" id="2.3.1.12"/>
    </reaction>
</comment>
<dbReference type="InterPro" id="IPR000089">
    <property type="entry name" value="Biotin_lipoyl"/>
</dbReference>
<evidence type="ECO:0000256" key="8">
    <source>
        <dbReference type="ARBA" id="ARBA00048370"/>
    </source>
</evidence>
<dbReference type="InterPro" id="IPR003016">
    <property type="entry name" value="2-oxoA_DH_lipoyl-BS"/>
</dbReference>
<protein>
    <recommendedName>
        <fullName evidence="9">Dihydrolipoamide acetyltransferase component of pyruvate dehydrogenase complex</fullName>
        <ecNumber evidence="9">2.3.1.-</ecNumber>
    </recommendedName>
</protein>
<keyword evidence="13" id="KW-1185">Reference proteome</keyword>
<reference evidence="13" key="2">
    <citation type="submission" date="2016-02" db="EMBL/GenBank/DDBJ databases">
        <title>Draft genome sequence of five rapidly growing Mycobacterium species.</title>
        <authorList>
            <person name="Katahira K."/>
            <person name="Gotou Y."/>
            <person name="Iida K."/>
            <person name="Ogura Y."/>
            <person name="Hayashi T."/>
        </authorList>
    </citation>
    <scope>NUCLEOTIDE SEQUENCE [LARGE SCALE GENOMIC DNA]</scope>
    <source>
        <strain evidence="13">JCM15298</strain>
    </source>
</reference>
<evidence type="ECO:0000256" key="4">
    <source>
        <dbReference type="ARBA" id="ARBA00022679"/>
    </source>
</evidence>
<dbReference type="RefSeq" id="WP_062655324.1">
    <property type="nucleotide sequence ID" value="NZ_BCSY01000029.1"/>
</dbReference>
<dbReference type="Pfam" id="PF00364">
    <property type="entry name" value="Biotin_lipoyl"/>
    <property type="match status" value="1"/>
</dbReference>
<evidence type="ECO:0000256" key="5">
    <source>
        <dbReference type="ARBA" id="ARBA00022823"/>
    </source>
</evidence>
<dbReference type="SUPFAM" id="SSF51230">
    <property type="entry name" value="Single hybrid motif"/>
    <property type="match status" value="1"/>
</dbReference>
<dbReference type="InterPro" id="IPR011053">
    <property type="entry name" value="Single_hybrid_motif"/>
</dbReference>
<dbReference type="Gene3D" id="2.40.50.100">
    <property type="match status" value="1"/>
</dbReference>
<dbReference type="EMBL" id="BCSY01000029">
    <property type="protein sequence ID" value="GAS93982.1"/>
    <property type="molecule type" value="Genomic_DNA"/>
</dbReference>
<dbReference type="PROSITE" id="PS50968">
    <property type="entry name" value="BIOTINYL_LIPOYL"/>
    <property type="match status" value="1"/>
</dbReference>
<evidence type="ECO:0000256" key="2">
    <source>
        <dbReference type="ARBA" id="ARBA00007317"/>
    </source>
</evidence>
<dbReference type="InterPro" id="IPR050743">
    <property type="entry name" value="2-oxoacid_DH_E2_comp"/>
</dbReference>
<dbReference type="FunFam" id="3.30.559.10:FF:000004">
    <property type="entry name" value="Acetyltransferase component of pyruvate dehydrogenase complex"/>
    <property type="match status" value="1"/>
</dbReference>
<accession>A0A100W8W3</accession>
<dbReference type="Pfam" id="PF00198">
    <property type="entry name" value="2-oxoacid_dh"/>
    <property type="match status" value="1"/>
</dbReference>
<organism evidence="12 13">
    <name type="scientific">Mycolicibacterium canariasense</name>
    <name type="common">Mycobacterium canariasense</name>
    <dbReference type="NCBI Taxonomy" id="228230"/>
    <lineage>
        <taxon>Bacteria</taxon>
        <taxon>Bacillati</taxon>
        <taxon>Actinomycetota</taxon>
        <taxon>Actinomycetes</taxon>
        <taxon>Mycobacteriales</taxon>
        <taxon>Mycobacteriaceae</taxon>
        <taxon>Mycolicibacterium</taxon>
    </lineage>
</organism>
<dbReference type="CDD" id="cd06849">
    <property type="entry name" value="lipoyl_domain"/>
    <property type="match status" value="1"/>
</dbReference>
<comment type="caution">
    <text evidence="12">The sequence shown here is derived from an EMBL/GenBank/DDBJ whole genome shotgun (WGS) entry which is preliminary data.</text>
</comment>
<dbReference type="EC" id="2.3.1.-" evidence="9"/>
<dbReference type="Proteomes" id="UP000069443">
    <property type="component" value="Unassembled WGS sequence"/>
</dbReference>
<dbReference type="SUPFAM" id="SSF47005">
    <property type="entry name" value="Peripheral subunit-binding domain of 2-oxo acid dehydrogenase complex"/>
    <property type="match status" value="1"/>
</dbReference>
<evidence type="ECO:0000256" key="9">
    <source>
        <dbReference type="RuleBase" id="RU003423"/>
    </source>
</evidence>
<dbReference type="InterPro" id="IPR001078">
    <property type="entry name" value="2-oxoacid_DH_actylTfrase"/>
</dbReference>
<keyword evidence="6 9" id="KW-0012">Acyltransferase</keyword>
<feature type="domain" description="Lipoyl-binding" evidence="10">
    <location>
        <begin position="3"/>
        <end position="78"/>
    </location>
</feature>
<evidence type="ECO:0000259" key="10">
    <source>
        <dbReference type="PROSITE" id="PS50968"/>
    </source>
</evidence>
<sequence length="421" mass="44287">MREVPLVMPKMSMTMTEGTFLVWRREPGEAVKAGDVVCEVASDKVDMEVESPVEGTLSRLLAQPDQVLGVGEPLAYITSDADDLLDGLFDTGPAPAAEPDLVTVGAAVSPPPAATPPSRRGPRPAVPFARRRASELHVDIESVAGSGPDGLITVGDVEKAALTPTANGSTTAPAPAVPAAAPAIGDRDVYGETTVQSLSRINKVSAAALTRSWTTIPHVTQHDSADITDLDAFRRELDAAAKLDGGRVTLLAFLLKAVVSALKAHPRVNSSLTATQDALVLKHYYHLGVAVDTAHGLVVPVLRDVDRKGITELSRDLADVSARARDGKLSGDDVRGATFTVSSLGGIGGTAFTPIVNSPEAAILGVSKSRTEPVWDGEQFVPRLMLPLSLSYDHRIVDGALAARFTSHLSHLLGDVRRLLL</sequence>
<dbReference type="AlphaFoldDB" id="A0A100W8W3"/>
<comment type="function">
    <text evidence="7">The pyruvate dehydrogenase complex catalyzes the overall conversion of pyruvate to acetyl-CoA and CO(2). It contains multiple copies of three enzymatic components: pyruvate dehydrogenase (E1), dihydrolipoamide acetyltransferase (E2) and lipoamide dehydrogenase (E3).</text>
</comment>
<evidence type="ECO:0000313" key="12">
    <source>
        <dbReference type="EMBL" id="GAS93982.1"/>
    </source>
</evidence>
<evidence type="ECO:0000313" key="13">
    <source>
        <dbReference type="Proteomes" id="UP000069443"/>
    </source>
</evidence>
<dbReference type="PROSITE" id="PS51826">
    <property type="entry name" value="PSBD"/>
    <property type="match status" value="1"/>
</dbReference>
<dbReference type="Gene3D" id="4.10.320.10">
    <property type="entry name" value="E3-binding domain"/>
    <property type="match status" value="1"/>
</dbReference>
<evidence type="ECO:0000256" key="6">
    <source>
        <dbReference type="ARBA" id="ARBA00023315"/>
    </source>
</evidence>
<name>A0A100W8W3_MYCCR</name>
<comment type="subunit">
    <text evidence="3">Forms a 24-polypeptide structural core with octahedral symmetry.</text>
</comment>
<gene>
    <name evidence="12" type="ORF">RMCC_0948</name>
</gene>
<dbReference type="GO" id="GO:0031405">
    <property type="term" value="F:lipoic acid binding"/>
    <property type="evidence" value="ECO:0007669"/>
    <property type="project" value="TreeGrafter"/>
</dbReference>
<evidence type="ECO:0000256" key="1">
    <source>
        <dbReference type="ARBA" id="ARBA00001938"/>
    </source>
</evidence>
<dbReference type="PROSITE" id="PS00189">
    <property type="entry name" value="LIPOYL"/>
    <property type="match status" value="1"/>
</dbReference>
<comment type="similarity">
    <text evidence="2 9">Belongs to the 2-oxoacid dehydrogenase family.</text>
</comment>
<dbReference type="InterPro" id="IPR023213">
    <property type="entry name" value="CAT-like_dom_sf"/>
</dbReference>
<dbReference type="Gene3D" id="3.30.559.10">
    <property type="entry name" value="Chloramphenicol acetyltransferase-like domain"/>
    <property type="match status" value="1"/>
</dbReference>
<dbReference type="GO" id="GO:0004742">
    <property type="term" value="F:dihydrolipoyllysine-residue acetyltransferase activity"/>
    <property type="evidence" value="ECO:0007669"/>
    <property type="project" value="UniProtKB-EC"/>
</dbReference>
<evidence type="ECO:0000256" key="7">
    <source>
        <dbReference type="ARBA" id="ARBA00025211"/>
    </source>
</evidence>
<keyword evidence="5 9" id="KW-0450">Lipoyl</keyword>
<proteinExistence type="inferred from homology"/>
<evidence type="ECO:0000256" key="3">
    <source>
        <dbReference type="ARBA" id="ARBA00011484"/>
    </source>
</evidence>
<keyword evidence="4 9" id="KW-0808">Transferase</keyword>